<evidence type="ECO:0000259" key="1">
    <source>
        <dbReference type="PROSITE" id="PS50404"/>
    </source>
</evidence>
<dbReference type="Gene3D" id="3.40.30.10">
    <property type="entry name" value="Glutaredoxin"/>
    <property type="match status" value="1"/>
</dbReference>
<dbReference type="KEGG" id="pna:Pnap_1938"/>
<dbReference type="InterPro" id="IPR004045">
    <property type="entry name" value="Glutathione_S-Trfase_N"/>
</dbReference>
<proteinExistence type="predicted"/>
<feature type="domain" description="GST N-terminal" evidence="1">
    <location>
        <begin position="6"/>
        <end position="85"/>
    </location>
</feature>
<dbReference type="CDD" id="cd03060">
    <property type="entry name" value="GST_N_Omega_like"/>
    <property type="match status" value="1"/>
</dbReference>
<dbReference type="EMBL" id="CP000529">
    <property type="protein sequence ID" value="ABM37248.1"/>
    <property type="molecule type" value="Genomic_DNA"/>
</dbReference>
<dbReference type="OrthoDB" id="9813092at2"/>
<dbReference type="AlphaFoldDB" id="A1VNM0"/>
<protein>
    <submittedName>
        <fullName evidence="2">Glutathione S-transferase, N-terminal domain protein</fullName>
    </submittedName>
</protein>
<sequence length="228" mass="25317">MNVAQPLPVLYSFRRCPYAMRARMAIAVSGQRCELREVLLRSKPAEMLAASPKATVPVLVLPDGQVIEQSLEIMLWALAQNDPQGWLASDSAGLEAQQALIAANDGAFKQHLDRYKYPNRYRHEHTGDAQDFAQAHRLDAAGWLLELEDRLLGHPWLFGPAASLADIAILPFVRQFAHTDAAWFAAQPWVHLAGWLARWESGALFARVMEKYPPWQAGQAPVGFAPAA</sequence>
<name>A1VNM0_POLNA</name>
<dbReference type="PROSITE" id="PS50404">
    <property type="entry name" value="GST_NTER"/>
    <property type="match status" value="1"/>
</dbReference>
<dbReference type="GO" id="GO:0005737">
    <property type="term" value="C:cytoplasm"/>
    <property type="evidence" value="ECO:0007669"/>
    <property type="project" value="TreeGrafter"/>
</dbReference>
<dbReference type="RefSeq" id="WP_011801329.1">
    <property type="nucleotide sequence ID" value="NC_008781.1"/>
</dbReference>
<accession>A1VNM0</accession>
<dbReference type="HOGENOM" id="CLU_090620_0_0_4"/>
<gene>
    <name evidence="2" type="ordered locus">Pnap_1938</name>
</gene>
<keyword evidence="3" id="KW-1185">Reference proteome</keyword>
<evidence type="ECO:0000313" key="2">
    <source>
        <dbReference type="EMBL" id="ABM37248.1"/>
    </source>
</evidence>
<dbReference type="InterPro" id="IPR050983">
    <property type="entry name" value="GST_Omega/HSP26"/>
</dbReference>
<dbReference type="CDD" id="cd03196">
    <property type="entry name" value="GST_C_5"/>
    <property type="match status" value="1"/>
</dbReference>
<dbReference type="PANTHER" id="PTHR43968:SF6">
    <property type="entry name" value="GLUTATHIONE S-TRANSFERASE OMEGA"/>
    <property type="match status" value="1"/>
</dbReference>
<dbReference type="Gene3D" id="1.20.1050.10">
    <property type="match status" value="1"/>
</dbReference>
<dbReference type="Pfam" id="PF13410">
    <property type="entry name" value="GST_C_2"/>
    <property type="match status" value="1"/>
</dbReference>
<dbReference type="InterPro" id="IPR036282">
    <property type="entry name" value="Glutathione-S-Trfase_C_sf"/>
</dbReference>
<dbReference type="Proteomes" id="UP000000644">
    <property type="component" value="Chromosome"/>
</dbReference>
<dbReference type="SUPFAM" id="SSF47616">
    <property type="entry name" value="GST C-terminal domain-like"/>
    <property type="match status" value="1"/>
</dbReference>
<dbReference type="GO" id="GO:0016740">
    <property type="term" value="F:transferase activity"/>
    <property type="evidence" value="ECO:0007669"/>
    <property type="project" value="UniProtKB-KW"/>
</dbReference>
<organism evidence="2 3">
    <name type="scientific">Polaromonas naphthalenivorans (strain CJ2)</name>
    <dbReference type="NCBI Taxonomy" id="365044"/>
    <lineage>
        <taxon>Bacteria</taxon>
        <taxon>Pseudomonadati</taxon>
        <taxon>Pseudomonadota</taxon>
        <taxon>Betaproteobacteria</taxon>
        <taxon>Burkholderiales</taxon>
        <taxon>Comamonadaceae</taxon>
        <taxon>Polaromonas</taxon>
    </lineage>
</organism>
<dbReference type="InterPro" id="IPR036249">
    <property type="entry name" value="Thioredoxin-like_sf"/>
</dbReference>
<evidence type="ECO:0000313" key="3">
    <source>
        <dbReference type="Proteomes" id="UP000000644"/>
    </source>
</evidence>
<reference evidence="3" key="1">
    <citation type="journal article" date="2009" name="Environ. Microbiol.">
        <title>The genome of Polaromonas naphthalenivorans strain CJ2, isolated from coal tar-contaminated sediment, reveals physiological and metabolic versatility and evolution through extensive horizontal gene transfer.</title>
        <authorList>
            <person name="Yagi J.M."/>
            <person name="Sims D."/>
            <person name="Brettin T."/>
            <person name="Bruce D."/>
            <person name="Madsen E.L."/>
        </authorList>
    </citation>
    <scope>NUCLEOTIDE SEQUENCE [LARGE SCALE GENOMIC DNA]</scope>
    <source>
        <strain evidence="3">CJ2</strain>
    </source>
</reference>
<dbReference type="SUPFAM" id="SSF52833">
    <property type="entry name" value="Thioredoxin-like"/>
    <property type="match status" value="1"/>
</dbReference>
<dbReference type="PANTHER" id="PTHR43968">
    <property type="match status" value="1"/>
</dbReference>
<keyword evidence="2" id="KW-0808">Transferase</keyword>
<dbReference type="STRING" id="365044.Pnap_1938"/>
<dbReference type="Pfam" id="PF13417">
    <property type="entry name" value="GST_N_3"/>
    <property type="match status" value="1"/>
</dbReference>
<dbReference type="eggNOG" id="COG0625">
    <property type="taxonomic scope" value="Bacteria"/>
</dbReference>